<evidence type="ECO:0000256" key="1">
    <source>
        <dbReference type="SAM" id="MobiDB-lite"/>
    </source>
</evidence>
<protein>
    <submittedName>
        <fullName evidence="3">Pre-splicing factor ATP-dependent RNA helicase DEAH5</fullName>
    </submittedName>
</protein>
<dbReference type="PANTHER" id="PTHR15838:SF1">
    <property type="entry name" value="ZINC FINGER CCHC DOMAIN-CONTAINING PROTEIN 17"/>
    <property type="match status" value="1"/>
</dbReference>
<keyword evidence="3" id="KW-0347">Helicase</keyword>
<feature type="compositionally biased region" description="Basic and acidic residues" evidence="1">
    <location>
        <begin position="39"/>
        <end position="49"/>
    </location>
</feature>
<dbReference type="SUPFAM" id="SSF50249">
    <property type="entry name" value="Nucleic acid-binding proteins"/>
    <property type="match status" value="1"/>
</dbReference>
<dbReference type="InterPro" id="IPR003029">
    <property type="entry name" value="S1_domain"/>
</dbReference>
<feature type="compositionally biased region" description="Basic and acidic residues" evidence="1">
    <location>
        <begin position="57"/>
        <end position="134"/>
    </location>
</feature>
<dbReference type="Gene3D" id="2.40.50.140">
    <property type="entry name" value="Nucleic acid-binding proteins"/>
    <property type="match status" value="1"/>
</dbReference>
<dbReference type="PROSITE" id="PS50126">
    <property type="entry name" value="S1"/>
    <property type="match status" value="1"/>
</dbReference>
<feature type="region of interest" description="Disordered" evidence="1">
    <location>
        <begin position="1"/>
        <end position="142"/>
    </location>
</feature>
<dbReference type="Pfam" id="PF00575">
    <property type="entry name" value="S1"/>
    <property type="match status" value="1"/>
</dbReference>
<keyword evidence="3" id="KW-0378">Hydrolase</keyword>
<organism evidence="3">
    <name type="scientific">Sesamum angustifolium</name>
    <dbReference type="NCBI Taxonomy" id="2727405"/>
    <lineage>
        <taxon>Eukaryota</taxon>
        <taxon>Viridiplantae</taxon>
        <taxon>Streptophyta</taxon>
        <taxon>Embryophyta</taxon>
        <taxon>Tracheophyta</taxon>
        <taxon>Spermatophyta</taxon>
        <taxon>Magnoliopsida</taxon>
        <taxon>eudicotyledons</taxon>
        <taxon>Gunneridae</taxon>
        <taxon>Pentapetalae</taxon>
        <taxon>asterids</taxon>
        <taxon>lamiids</taxon>
        <taxon>Lamiales</taxon>
        <taxon>Pedaliaceae</taxon>
        <taxon>Sesamum</taxon>
    </lineage>
</organism>
<keyword evidence="3" id="KW-0067">ATP-binding</keyword>
<feature type="region of interest" description="Disordered" evidence="1">
    <location>
        <begin position="219"/>
        <end position="257"/>
    </location>
</feature>
<dbReference type="GO" id="GO:0003723">
    <property type="term" value="F:RNA binding"/>
    <property type="evidence" value="ECO:0007669"/>
    <property type="project" value="TreeGrafter"/>
</dbReference>
<keyword evidence="3" id="KW-0547">Nucleotide-binding</keyword>
<dbReference type="InterPro" id="IPR012340">
    <property type="entry name" value="NA-bd_OB-fold"/>
</dbReference>
<sequence>MGRNCERKVDEFDASTEENKSKSIRGPKEGDKTAIAALRSKDGKERVKDLEEEIEEEAKSRRRIEEEDEEDKYRDRGRDSDRRERRDRGKDRERGRYGDIEERGRHGDREERGRHRDREERGRHDDRDGYGNDKGRRRTVTGTEIEMNRIGGMGMRKRWMMTGGRRRRRGFHEFRGKEGLVHVSQMATRRITNAKDVVKRDQEVYVKVISVSGNNLSLSMRDVDQNSGKDLLPLKRSEVDDGLRNKPSGKERRVRGE</sequence>
<dbReference type="AlphaFoldDB" id="A0AAW2IPA3"/>
<comment type="caution">
    <text evidence="3">The sequence shown here is derived from an EMBL/GenBank/DDBJ whole genome shotgun (WGS) entry which is preliminary data.</text>
</comment>
<dbReference type="EMBL" id="JACGWK010001688">
    <property type="protein sequence ID" value="KAL0283914.1"/>
    <property type="molecule type" value="Genomic_DNA"/>
</dbReference>
<feature type="compositionally biased region" description="Basic and acidic residues" evidence="1">
    <location>
        <begin position="232"/>
        <end position="257"/>
    </location>
</feature>
<accession>A0AAW2IPA3</accession>
<reference evidence="3" key="1">
    <citation type="submission" date="2020-06" db="EMBL/GenBank/DDBJ databases">
        <authorList>
            <person name="Li T."/>
            <person name="Hu X."/>
            <person name="Zhang T."/>
            <person name="Song X."/>
            <person name="Zhang H."/>
            <person name="Dai N."/>
            <person name="Sheng W."/>
            <person name="Hou X."/>
            <person name="Wei L."/>
        </authorList>
    </citation>
    <scope>NUCLEOTIDE SEQUENCE</scope>
    <source>
        <strain evidence="3">G01</strain>
        <tissue evidence="3">Leaf</tissue>
    </source>
</reference>
<feature type="domain" description="S1 motif" evidence="2">
    <location>
        <begin position="176"/>
        <end position="221"/>
    </location>
</feature>
<name>A0AAW2IPA3_9LAMI</name>
<dbReference type="PANTHER" id="PTHR15838">
    <property type="entry name" value="NUCLEOLAR PROTEIN OF 40 KDA"/>
    <property type="match status" value="1"/>
</dbReference>
<feature type="compositionally biased region" description="Basic and acidic residues" evidence="1">
    <location>
        <begin position="1"/>
        <end position="32"/>
    </location>
</feature>
<evidence type="ECO:0000313" key="3">
    <source>
        <dbReference type="EMBL" id="KAL0283914.1"/>
    </source>
</evidence>
<reference evidence="3" key="2">
    <citation type="journal article" date="2024" name="Plant">
        <title>Genomic evolution and insights into agronomic trait innovations of Sesamum species.</title>
        <authorList>
            <person name="Miao H."/>
            <person name="Wang L."/>
            <person name="Qu L."/>
            <person name="Liu H."/>
            <person name="Sun Y."/>
            <person name="Le M."/>
            <person name="Wang Q."/>
            <person name="Wei S."/>
            <person name="Zheng Y."/>
            <person name="Lin W."/>
            <person name="Duan Y."/>
            <person name="Cao H."/>
            <person name="Xiong S."/>
            <person name="Wang X."/>
            <person name="Wei L."/>
            <person name="Li C."/>
            <person name="Ma Q."/>
            <person name="Ju M."/>
            <person name="Zhao R."/>
            <person name="Li G."/>
            <person name="Mu C."/>
            <person name="Tian Q."/>
            <person name="Mei H."/>
            <person name="Zhang T."/>
            <person name="Gao T."/>
            <person name="Zhang H."/>
        </authorList>
    </citation>
    <scope>NUCLEOTIDE SEQUENCE</scope>
    <source>
        <strain evidence="3">G01</strain>
    </source>
</reference>
<evidence type="ECO:0000259" key="2">
    <source>
        <dbReference type="PROSITE" id="PS50126"/>
    </source>
</evidence>
<gene>
    <name evidence="3" type="ORF">Sangu_2859100</name>
</gene>
<proteinExistence type="predicted"/>
<dbReference type="GO" id="GO:0004386">
    <property type="term" value="F:helicase activity"/>
    <property type="evidence" value="ECO:0007669"/>
    <property type="project" value="UniProtKB-KW"/>
</dbReference>
<dbReference type="GO" id="GO:0043489">
    <property type="term" value="P:RNA stabilization"/>
    <property type="evidence" value="ECO:0007669"/>
    <property type="project" value="TreeGrafter"/>
</dbReference>